<reference evidence="7 8" key="1">
    <citation type="journal article" date="2019" name="Nat. Ecol. Evol.">
        <title>Megaphylogeny resolves global patterns of mushroom evolution.</title>
        <authorList>
            <person name="Varga T."/>
            <person name="Krizsan K."/>
            <person name="Foldi C."/>
            <person name="Dima B."/>
            <person name="Sanchez-Garcia M."/>
            <person name="Sanchez-Ramirez S."/>
            <person name="Szollosi G.J."/>
            <person name="Szarkandi J.G."/>
            <person name="Papp V."/>
            <person name="Albert L."/>
            <person name="Andreopoulos W."/>
            <person name="Angelini C."/>
            <person name="Antonin V."/>
            <person name="Barry K.W."/>
            <person name="Bougher N.L."/>
            <person name="Buchanan P."/>
            <person name="Buyck B."/>
            <person name="Bense V."/>
            <person name="Catcheside P."/>
            <person name="Chovatia M."/>
            <person name="Cooper J."/>
            <person name="Damon W."/>
            <person name="Desjardin D."/>
            <person name="Finy P."/>
            <person name="Geml J."/>
            <person name="Haridas S."/>
            <person name="Hughes K."/>
            <person name="Justo A."/>
            <person name="Karasinski D."/>
            <person name="Kautmanova I."/>
            <person name="Kiss B."/>
            <person name="Kocsube S."/>
            <person name="Kotiranta H."/>
            <person name="LaButti K.M."/>
            <person name="Lechner B.E."/>
            <person name="Liimatainen K."/>
            <person name="Lipzen A."/>
            <person name="Lukacs Z."/>
            <person name="Mihaltcheva S."/>
            <person name="Morgado L.N."/>
            <person name="Niskanen T."/>
            <person name="Noordeloos M.E."/>
            <person name="Ohm R.A."/>
            <person name="Ortiz-Santana B."/>
            <person name="Ovrebo C."/>
            <person name="Racz N."/>
            <person name="Riley R."/>
            <person name="Savchenko A."/>
            <person name="Shiryaev A."/>
            <person name="Soop K."/>
            <person name="Spirin V."/>
            <person name="Szebenyi C."/>
            <person name="Tomsovsky M."/>
            <person name="Tulloss R.E."/>
            <person name="Uehling J."/>
            <person name="Grigoriev I.V."/>
            <person name="Vagvolgyi C."/>
            <person name="Papp T."/>
            <person name="Martin F.M."/>
            <person name="Miettinen O."/>
            <person name="Hibbett D.S."/>
            <person name="Nagy L.G."/>
        </authorList>
    </citation>
    <scope>NUCLEOTIDE SEQUENCE [LARGE SCALE GENOMIC DNA]</scope>
    <source>
        <strain evidence="7 8">CBS 309.79</strain>
    </source>
</reference>
<feature type="domain" description="PCI" evidence="6">
    <location>
        <begin position="183"/>
        <end position="363"/>
    </location>
</feature>
<comment type="similarity">
    <text evidence="5">Belongs to the eIF-3 subunit M family.</text>
</comment>
<dbReference type="PROSITE" id="PS50250">
    <property type="entry name" value="PCI"/>
    <property type="match status" value="1"/>
</dbReference>
<dbReference type="SMART" id="SM00088">
    <property type="entry name" value="PINT"/>
    <property type="match status" value="1"/>
</dbReference>
<dbReference type="STRING" id="1884261.A0A5C3QZL8"/>
<name>A0A5C3QZL8_9AGAR</name>
<dbReference type="EMBL" id="ML178816">
    <property type="protein sequence ID" value="TFL05739.1"/>
    <property type="molecule type" value="Genomic_DNA"/>
</dbReference>
<accession>A0A5C3QZL8</accession>
<dbReference type="AlphaFoldDB" id="A0A5C3QZL8"/>
<dbReference type="GO" id="GO:0033290">
    <property type="term" value="C:eukaryotic 48S preinitiation complex"/>
    <property type="evidence" value="ECO:0007669"/>
    <property type="project" value="UniProtKB-UniRule"/>
</dbReference>
<dbReference type="Proteomes" id="UP000305067">
    <property type="component" value="Unassembled WGS sequence"/>
</dbReference>
<sequence length="413" mass="45483">MASREAVSVFAEGTFQEHLADLTAYAAQSQPEADSAAFSQKYTDLLQAQGEQIESDQEKQRTVFSAFVKDVSSLGSGTTPEIEGFFNLVSCYLFALYPADQDARPHLDHILRVVSESPAQKKLIKHRVLSNLFTVISPRSSLRLPVYKALLALAIEDGTLDNLRPSPLEAEKRLSEWGISEEDKQKLLKAISEAYVQTSQPDLSYQFLLSYARSIPLSSSDAQRAGTDAVVAALRLPSNFDFDPLLKLDPVVALKGTPLFSLLEIFLNSGLTEYRTWASANASVLEEHNLDGTQLERKIRLLTLASLAFTHIGKEVLYSQLATALQVESNQVERWFIDAIRAGLVSGKLSQTSQSARVSRATARVFEREQWETLEKRLVAWKTGLAGVLEVVAVARRQGSIGHNSAQAQTVAA</sequence>
<dbReference type="Pfam" id="PF18005">
    <property type="entry name" value="eIF3m_C_helix"/>
    <property type="match status" value="1"/>
</dbReference>
<dbReference type="InterPro" id="IPR000717">
    <property type="entry name" value="PCI_dom"/>
</dbReference>
<dbReference type="GO" id="GO:0071541">
    <property type="term" value="C:eukaryotic translation initiation factor 3 complex, eIF3m"/>
    <property type="evidence" value="ECO:0007669"/>
    <property type="project" value="UniProtKB-UniRule"/>
</dbReference>
<evidence type="ECO:0000256" key="2">
    <source>
        <dbReference type="ARBA" id="ARBA00022490"/>
    </source>
</evidence>
<dbReference type="GO" id="GO:0001732">
    <property type="term" value="P:formation of cytoplasmic translation initiation complex"/>
    <property type="evidence" value="ECO:0007669"/>
    <property type="project" value="UniProtKB-UniRule"/>
</dbReference>
<dbReference type="Pfam" id="PF01399">
    <property type="entry name" value="PCI"/>
    <property type="match status" value="1"/>
</dbReference>
<dbReference type="GO" id="GO:0003743">
    <property type="term" value="F:translation initiation factor activity"/>
    <property type="evidence" value="ECO:0007669"/>
    <property type="project" value="UniProtKB-UniRule"/>
</dbReference>
<comment type="similarity">
    <text evidence="1">Belongs to the CSN7/EIF3M family. CSN7 subfamily.</text>
</comment>
<evidence type="ECO:0000256" key="3">
    <source>
        <dbReference type="ARBA" id="ARBA00022540"/>
    </source>
</evidence>
<comment type="function">
    <text evidence="5">Component of the eukaryotic translation initiation factor 3 (eIF-3) complex, which is involved in protein synthesis of a specialized repertoire of mRNAs and, together with other initiation factors, stimulates binding of mRNA and methionyl-tRNAi to the 40S ribosome. The eIF-3 complex specifically targets and initiates translation of a subset of mRNAs involved in cell proliferation.</text>
</comment>
<comment type="subunit">
    <text evidence="5">Component of the eukaryotic translation initiation factor 3 (eIF-3) complex.</text>
</comment>
<dbReference type="OrthoDB" id="10267031at2759"/>
<dbReference type="GO" id="GO:0016282">
    <property type="term" value="C:eukaryotic 43S preinitiation complex"/>
    <property type="evidence" value="ECO:0007669"/>
    <property type="project" value="UniProtKB-UniRule"/>
</dbReference>
<evidence type="ECO:0000313" key="7">
    <source>
        <dbReference type="EMBL" id="TFL05739.1"/>
    </source>
</evidence>
<organism evidence="7 8">
    <name type="scientific">Pterulicium gracile</name>
    <dbReference type="NCBI Taxonomy" id="1884261"/>
    <lineage>
        <taxon>Eukaryota</taxon>
        <taxon>Fungi</taxon>
        <taxon>Dikarya</taxon>
        <taxon>Basidiomycota</taxon>
        <taxon>Agaricomycotina</taxon>
        <taxon>Agaricomycetes</taxon>
        <taxon>Agaricomycetidae</taxon>
        <taxon>Agaricales</taxon>
        <taxon>Pleurotineae</taxon>
        <taxon>Pterulaceae</taxon>
        <taxon>Pterulicium</taxon>
    </lineage>
</organism>
<comment type="subcellular location">
    <subcellularLocation>
        <location evidence="5">Cytoplasm</location>
    </subcellularLocation>
</comment>
<keyword evidence="3 5" id="KW-0396">Initiation factor</keyword>
<keyword evidence="8" id="KW-1185">Reference proteome</keyword>
<keyword evidence="4 5" id="KW-0648">Protein biosynthesis</keyword>
<evidence type="ECO:0000256" key="5">
    <source>
        <dbReference type="HAMAP-Rule" id="MF_03012"/>
    </source>
</evidence>
<protein>
    <recommendedName>
        <fullName evidence="5">Eukaryotic translation initiation factor 3 subunit M</fullName>
        <shortName evidence="5">eIF3m</shortName>
    </recommendedName>
</protein>
<gene>
    <name evidence="7" type="ORF">BDV98DRAFT_653416</name>
</gene>
<proteinExistence type="inferred from homology"/>
<evidence type="ECO:0000313" key="8">
    <source>
        <dbReference type="Proteomes" id="UP000305067"/>
    </source>
</evidence>
<evidence type="ECO:0000256" key="1">
    <source>
        <dbReference type="ARBA" id="ARBA00008482"/>
    </source>
</evidence>
<dbReference type="PANTHER" id="PTHR15350:SF2">
    <property type="entry name" value="EUKARYOTIC TRANSLATION INITIATION FACTOR 3 SUBUNIT M"/>
    <property type="match status" value="1"/>
</dbReference>
<dbReference type="InterPro" id="IPR027528">
    <property type="entry name" value="eIF3m"/>
</dbReference>
<dbReference type="InterPro" id="IPR040750">
    <property type="entry name" value="eIF3m_C_helix"/>
</dbReference>
<evidence type="ECO:0000259" key="6">
    <source>
        <dbReference type="PROSITE" id="PS50250"/>
    </source>
</evidence>
<evidence type="ECO:0000256" key="4">
    <source>
        <dbReference type="ARBA" id="ARBA00022917"/>
    </source>
</evidence>
<keyword evidence="2 5" id="KW-0963">Cytoplasm</keyword>
<dbReference type="PANTHER" id="PTHR15350">
    <property type="entry name" value="COP9 SIGNALOSOME COMPLEX SUBUNIT 7/DENDRITIC CELL PROTEIN GA17"/>
    <property type="match status" value="1"/>
</dbReference>
<dbReference type="HAMAP" id="MF_03012">
    <property type="entry name" value="eIF3m"/>
    <property type="match status" value="1"/>
</dbReference>
<dbReference type="InterPro" id="IPR045237">
    <property type="entry name" value="COPS7/eIF3m"/>
</dbReference>